<evidence type="ECO:0000256" key="2">
    <source>
        <dbReference type="ARBA" id="ARBA00022723"/>
    </source>
</evidence>
<dbReference type="VEuPathDB" id="TriTrypDB:ADEAN_000114200"/>
<sequence>MVCLDSGALNYDQVWLTTSLRGVASGVLKVSTVKEGLHSGVAGGVVPDSFRVARLLLNRVEDPVTGKVHVQSAYCEIPPEAQASLKALEAVPFKEQFAVHPGVQLASESNEELGKVNFWSPSLTVIGDNLPPVATAGNVIRTETEIKLSLRVAPTADPKAALAEMKQLLEADPPLGAHVTFTPSTTGAGCATPPLKPWLSTALEAGSQQVYGQSFASQGLGGSIPFIAMLIQTYPESQFIVTGVLGPQSNAHGPNEFLHVPYVKGLTLVVARMIAAHQQHVSGSS</sequence>
<dbReference type="GO" id="GO:0008233">
    <property type="term" value="F:peptidase activity"/>
    <property type="evidence" value="ECO:0007669"/>
    <property type="project" value="UniProtKB-KW"/>
</dbReference>
<dbReference type="GO" id="GO:0046872">
    <property type="term" value="F:metal ion binding"/>
    <property type="evidence" value="ECO:0007669"/>
    <property type="project" value="UniProtKB-KW"/>
</dbReference>
<dbReference type="PANTHER" id="PTHR43270:SF4">
    <property type="entry name" value="CARNOSINE DIPEPTIDASE 2, ISOFORM A"/>
    <property type="match status" value="1"/>
</dbReference>
<dbReference type="OrthoDB" id="7832001at2759"/>
<reference evidence="4 5" key="1">
    <citation type="submission" date="2020-08" db="EMBL/GenBank/DDBJ databases">
        <authorList>
            <person name="Newling K."/>
            <person name="Davey J."/>
            <person name="Forrester S."/>
        </authorList>
    </citation>
    <scope>NUCLEOTIDE SEQUENCE [LARGE SCALE GENOMIC DNA]</scope>
    <source>
        <strain evidence="5">Crithidia deanei Carvalho (ATCC PRA-265)</strain>
    </source>
</reference>
<dbReference type="AlphaFoldDB" id="A0A7G2C213"/>
<accession>A0A7G2C213</accession>
<evidence type="ECO:0000256" key="1">
    <source>
        <dbReference type="ARBA" id="ARBA00022670"/>
    </source>
</evidence>
<name>A0A7G2C213_9TRYP</name>
<protein>
    <submittedName>
        <fullName evidence="4">Peptidase dimerisation domain containing protein, putative</fullName>
    </submittedName>
</protein>
<keyword evidence="2" id="KW-0479">Metal-binding</keyword>
<organism evidence="4 5">
    <name type="scientific">Angomonas deanei</name>
    <dbReference type="NCBI Taxonomy" id="59799"/>
    <lineage>
        <taxon>Eukaryota</taxon>
        <taxon>Discoba</taxon>
        <taxon>Euglenozoa</taxon>
        <taxon>Kinetoplastea</taxon>
        <taxon>Metakinetoplastina</taxon>
        <taxon>Trypanosomatida</taxon>
        <taxon>Trypanosomatidae</taxon>
        <taxon>Strigomonadinae</taxon>
        <taxon>Angomonas</taxon>
    </lineage>
</organism>
<keyword evidence="1" id="KW-0645">Protease</keyword>
<evidence type="ECO:0000313" key="4">
    <source>
        <dbReference type="EMBL" id="CAD2213699.1"/>
    </source>
</evidence>
<gene>
    <name evidence="4" type="ORF">ADEAN_000114200</name>
</gene>
<keyword evidence="5" id="KW-1185">Reference proteome</keyword>
<dbReference type="SUPFAM" id="SSF53187">
    <property type="entry name" value="Zn-dependent exopeptidases"/>
    <property type="match status" value="1"/>
</dbReference>
<dbReference type="InterPro" id="IPR051458">
    <property type="entry name" value="Cyt/Met_Dipeptidase"/>
</dbReference>
<dbReference type="PANTHER" id="PTHR43270">
    <property type="entry name" value="BETA-ALA-HIS DIPEPTIDASE"/>
    <property type="match status" value="1"/>
</dbReference>
<evidence type="ECO:0000313" key="5">
    <source>
        <dbReference type="Proteomes" id="UP000515908"/>
    </source>
</evidence>
<dbReference type="Proteomes" id="UP000515908">
    <property type="component" value="Chromosome 02"/>
</dbReference>
<dbReference type="Gene3D" id="3.30.70.360">
    <property type="match status" value="1"/>
</dbReference>
<keyword evidence="3" id="KW-0378">Hydrolase</keyword>
<dbReference type="GO" id="GO:0006508">
    <property type="term" value="P:proteolysis"/>
    <property type="evidence" value="ECO:0007669"/>
    <property type="project" value="UniProtKB-KW"/>
</dbReference>
<evidence type="ECO:0000256" key="3">
    <source>
        <dbReference type="ARBA" id="ARBA00022801"/>
    </source>
</evidence>
<dbReference type="EMBL" id="LR877146">
    <property type="protein sequence ID" value="CAD2213699.1"/>
    <property type="molecule type" value="Genomic_DNA"/>
</dbReference>
<proteinExistence type="predicted"/>